<dbReference type="RefSeq" id="WP_141322070.1">
    <property type="nucleotide sequence ID" value="NZ_BJLP01000058.1"/>
</dbReference>
<keyword evidence="5" id="KW-1185">Reference proteome</keyword>
<feature type="coiled-coil region" evidence="1">
    <location>
        <begin position="255"/>
        <end position="293"/>
    </location>
</feature>
<protein>
    <recommendedName>
        <fullName evidence="3">Competence protein CoiA nuclease-like domain-containing protein</fullName>
    </recommendedName>
</protein>
<feature type="domain" description="Competence protein CoiA nuclease-like" evidence="3">
    <location>
        <begin position="74"/>
        <end position="154"/>
    </location>
</feature>
<reference evidence="4 5" key="1">
    <citation type="submission" date="2019-06" db="EMBL/GenBank/DDBJ databases">
        <title>Whole genome shotgun sequence of Cellulomonas uda NBRC 3747.</title>
        <authorList>
            <person name="Hosoyama A."/>
            <person name="Uohara A."/>
            <person name="Ohji S."/>
            <person name="Ichikawa N."/>
        </authorList>
    </citation>
    <scope>NUCLEOTIDE SEQUENCE [LARGE SCALE GENOMIC DNA]</scope>
    <source>
        <strain evidence="4 5">NBRC 3747</strain>
    </source>
</reference>
<dbReference type="InterPro" id="IPR010330">
    <property type="entry name" value="CoiA_nuc"/>
</dbReference>
<organism evidence="4 5">
    <name type="scientific">Cellulomonas uda</name>
    <dbReference type="NCBI Taxonomy" id="1714"/>
    <lineage>
        <taxon>Bacteria</taxon>
        <taxon>Bacillati</taxon>
        <taxon>Actinomycetota</taxon>
        <taxon>Actinomycetes</taxon>
        <taxon>Micrococcales</taxon>
        <taxon>Cellulomonadaceae</taxon>
        <taxon>Cellulomonas</taxon>
    </lineage>
</organism>
<dbReference type="Pfam" id="PF06054">
    <property type="entry name" value="CoiA_nuc"/>
    <property type="match status" value="1"/>
</dbReference>
<dbReference type="AlphaFoldDB" id="A0A4Y3KEH0"/>
<accession>A0A4Y3KEH0</accession>
<evidence type="ECO:0000256" key="1">
    <source>
        <dbReference type="SAM" id="Coils"/>
    </source>
</evidence>
<dbReference type="Proteomes" id="UP000315842">
    <property type="component" value="Unassembled WGS sequence"/>
</dbReference>
<evidence type="ECO:0000259" key="3">
    <source>
        <dbReference type="Pfam" id="PF06054"/>
    </source>
</evidence>
<sequence>MPLSAILEGVAIDATLEELAPGVTWEIIHRVRPRPELTCPACGAGLHAKVSPAPRRLRYFAHDALGSECPLSGESLAHRLLKVELANAIRDAGWEARLEVAGDGWRADVLATDPTTSRRAAWEAQLSPQTADETAERTENLRRSGVGVCWVTDKRAPWLGSAPSVRVARGDAALQVVHGHARLTAGWCQPRHRCEGAILSERGGPCDGHRKWSTPDPVTLSAFVGFVLTGRVRPHHVEVEPWEQIGPWVWTAPAYVHLSEELTEAERQRDEWLRRQDELRADHEQRIRALLKRQEDLRRPVMEWMLRERGKQVVIADGERAPRWAMGVPVYFGQQVIGVVCPVASRVDEVAGRLANLVVFAASNAERDRIVKATRRGLEVVVLAPTTPPPDLRQS</sequence>
<evidence type="ECO:0000313" key="5">
    <source>
        <dbReference type="Proteomes" id="UP000315842"/>
    </source>
</evidence>
<gene>
    <name evidence="4" type="ORF">CUD01_28060</name>
</gene>
<evidence type="ECO:0000313" key="4">
    <source>
        <dbReference type="EMBL" id="GEA82362.1"/>
    </source>
</evidence>
<dbReference type="EMBL" id="BJLP01000058">
    <property type="protein sequence ID" value="GEA82362.1"/>
    <property type="molecule type" value="Genomic_DNA"/>
</dbReference>
<keyword evidence="1" id="KW-0175">Coiled coil</keyword>
<proteinExistence type="predicted"/>
<feature type="region of interest" description="Disordered" evidence="2">
    <location>
        <begin position="120"/>
        <end position="139"/>
    </location>
</feature>
<evidence type="ECO:0000256" key="2">
    <source>
        <dbReference type="SAM" id="MobiDB-lite"/>
    </source>
</evidence>
<comment type="caution">
    <text evidence="4">The sequence shown here is derived from an EMBL/GenBank/DDBJ whole genome shotgun (WGS) entry which is preliminary data.</text>
</comment>
<name>A0A4Y3KEH0_CELUD</name>